<dbReference type="PROSITE" id="PS50043">
    <property type="entry name" value="HTH_LUXR_2"/>
    <property type="match status" value="1"/>
</dbReference>
<dbReference type="SUPFAM" id="SSF52172">
    <property type="entry name" value="CheY-like"/>
    <property type="match status" value="1"/>
</dbReference>
<feature type="modified residue" description="4-aspartylphosphate" evidence="3">
    <location>
        <position position="110"/>
    </location>
</feature>
<dbReference type="Gene3D" id="1.10.10.10">
    <property type="entry name" value="Winged helix-like DNA-binding domain superfamily/Winged helix DNA-binding domain"/>
    <property type="match status" value="1"/>
</dbReference>
<feature type="domain" description="HTH luxR-type" evidence="5">
    <location>
        <begin position="200"/>
        <end position="265"/>
    </location>
</feature>
<protein>
    <submittedName>
        <fullName evidence="7">DNA-binding response regulator</fullName>
    </submittedName>
</protein>
<dbReference type="InterPro" id="IPR011006">
    <property type="entry name" value="CheY-like_superfamily"/>
</dbReference>
<evidence type="ECO:0000259" key="5">
    <source>
        <dbReference type="PROSITE" id="PS50043"/>
    </source>
</evidence>
<reference evidence="8" key="1">
    <citation type="submission" date="2018-05" db="EMBL/GenBank/DDBJ databases">
        <title>Complete Genome Sequence of Methylobacterium sp. 17SD2-17.</title>
        <authorList>
            <person name="Srinivasan S."/>
        </authorList>
    </citation>
    <scope>NUCLEOTIDE SEQUENCE [LARGE SCALE GENOMIC DNA]</scope>
    <source>
        <strain evidence="8">17SD2-17</strain>
    </source>
</reference>
<proteinExistence type="predicted"/>
<evidence type="ECO:0000259" key="6">
    <source>
        <dbReference type="PROSITE" id="PS50110"/>
    </source>
</evidence>
<dbReference type="InterPro" id="IPR001789">
    <property type="entry name" value="Sig_transdc_resp-reg_receiver"/>
</dbReference>
<dbReference type="PRINTS" id="PR00038">
    <property type="entry name" value="HTHLUXR"/>
</dbReference>
<gene>
    <name evidence="7" type="ORF">DK389_06125</name>
</gene>
<dbReference type="GO" id="GO:0000160">
    <property type="term" value="P:phosphorelay signal transduction system"/>
    <property type="evidence" value="ECO:0007669"/>
    <property type="project" value="InterPro"/>
</dbReference>
<dbReference type="CDD" id="cd17535">
    <property type="entry name" value="REC_NarL-like"/>
    <property type="match status" value="1"/>
</dbReference>
<dbReference type="SMART" id="SM00448">
    <property type="entry name" value="REC"/>
    <property type="match status" value="1"/>
</dbReference>
<sequence>MSRDRGHLSTQRARRRESRAPDAALARRGARRLDQPREQPARYRPAHRVRHVSGGGKTTVLVADDHPIVLSGLTMLLKQTPGCEVVASCADGASALRKIEEFEPMVACLDIQMPRLSGLDVLKMVRGRGLRTRIVFLTASLDETTSTEASASGAWAVLHKDCAADALIDCIGAVAIGRRWTSRHEPHCPLANRAEPGPRPCTSAAILTPREQEITLLVAEGLSNKDIARTARISEGTVKIHLYNIYQKLGISNRTSLASYAHQVQINGAPHR</sequence>
<organism evidence="7 8">
    <name type="scientific">Methylobacterium durans</name>
    <dbReference type="NCBI Taxonomy" id="2202825"/>
    <lineage>
        <taxon>Bacteria</taxon>
        <taxon>Pseudomonadati</taxon>
        <taxon>Pseudomonadota</taxon>
        <taxon>Alphaproteobacteria</taxon>
        <taxon>Hyphomicrobiales</taxon>
        <taxon>Methylobacteriaceae</taxon>
        <taxon>Methylobacterium</taxon>
    </lineage>
</organism>
<dbReference type="Proteomes" id="UP000245926">
    <property type="component" value="Chromosome"/>
</dbReference>
<feature type="region of interest" description="Disordered" evidence="4">
    <location>
        <begin position="1"/>
        <end position="45"/>
    </location>
</feature>
<dbReference type="CDD" id="cd06170">
    <property type="entry name" value="LuxR_C_like"/>
    <property type="match status" value="1"/>
</dbReference>
<dbReference type="InterPro" id="IPR058245">
    <property type="entry name" value="NreC/VraR/RcsB-like_REC"/>
</dbReference>
<dbReference type="Pfam" id="PF00196">
    <property type="entry name" value="GerE"/>
    <property type="match status" value="1"/>
</dbReference>
<evidence type="ECO:0000256" key="2">
    <source>
        <dbReference type="ARBA" id="ARBA00023125"/>
    </source>
</evidence>
<dbReference type="SUPFAM" id="SSF46894">
    <property type="entry name" value="C-terminal effector domain of the bipartite response regulators"/>
    <property type="match status" value="1"/>
</dbReference>
<evidence type="ECO:0000313" key="7">
    <source>
        <dbReference type="EMBL" id="AWN40185.1"/>
    </source>
</evidence>
<evidence type="ECO:0000256" key="4">
    <source>
        <dbReference type="SAM" id="MobiDB-lite"/>
    </source>
</evidence>
<keyword evidence="8" id="KW-1185">Reference proteome</keyword>
<feature type="domain" description="Response regulatory" evidence="6">
    <location>
        <begin position="59"/>
        <end position="175"/>
    </location>
</feature>
<dbReference type="Gene3D" id="3.40.50.2300">
    <property type="match status" value="1"/>
</dbReference>
<dbReference type="Pfam" id="PF00072">
    <property type="entry name" value="Response_reg"/>
    <property type="match status" value="1"/>
</dbReference>
<dbReference type="PANTHER" id="PTHR43214">
    <property type="entry name" value="TWO-COMPONENT RESPONSE REGULATOR"/>
    <property type="match status" value="1"/>
</dbReference>
<evidence type="ECO:0000256" key="1">
    <source>
        <dbReference type="ARBA" id="ARBA00022553"/>
    </source>
</evidence>
<dbReference type="PROSITE" id="PS50110">
    <property type="entry name" value="RESPONSE_REGULATORY"/>
    <property type="match status" value="1"/>
</dbReference>
<dbReference type="KEGG" id="mets:DK389_06125"/>
<name>A0A2U8W272_9HYPH</name>
<accession>A0A2U8W272</accession>
<dbReference type="EMBL" id="CP029550">
    <property type="protein sequence ID" value="AWN40185.1"/>
    <property type="molecule type" value="Genomic_DNA"/>
</dbReference>
<dbReference type="InterPro" id="IPR016032">
    <property type="entry name" value="Sig_transdc_resp-reg_C-effctor"/>
</dbReference>
<keyword evidence="1 3" id="KW-0597">Phosphoprotein</keyword>
<dbReference type="InterPro" id="IPR036388">
    <property type="entry name" value="WH-like_DNA-bd_sf"/>
</dbReference>
<dbReference type="InterPro" id="IPR039420">
    <property type="entry name" value="WalR-like"/>
</dbReference>
<dbReference type="SMART" id="SM00421">
    <property type="entry name" value="HTH_LUXR"/>
    <property type="match status" value="1"/>
</dbReference>
<dbReference type="GO" id="GO:0003677">
    <property type="term" value="F:DNA binding"/>
    <property type="evidence" value="ECO:0007669"/>
    <property type="project" value="UniProtKB-KW"/>
</dbReference>
<dbReference type="AlphaFoldDB" id="A0A2U8W272"/>
<dbReference type="OrthoDB" id="9814495at2"/>
<evidence type="ECO:0000256" key="3">
    <source>
        <dbReference type="PROSITE-ProRule" id="PRU00169"/>
    </source>
</evidence>
<dbReference type="InterPro" id="IPR000792">
    <property type="entry name" value="Tscrpt_reg_LuxR_C"/>
</dbReference>
<feature type="compositionally biased region" description="Basic and acidic residues" evidence="4">
    <location>
        <begin position="31"/>
        <end position="41"/>
    </location>
</feature>
<evidence type="ECO:0000313" key="8">
    <source>
        <dbReference type="Proteomes" id="UP000245926"/>
    </source>
</evidence>
<keyword evidence="2 7" id="KW-0238">DNA-binding</keyword>
<dbReference type="GO" id="GO:0006355">
    <property type="term" value="P:regulation of DNA-templated transcription"/>
    <property type="evidence" value="ECO:0007669"/>
    <property type="project" value="InterPro"/>
</dbReference>